<dbReference type="AlphaFoldDB" id="A0A8J2KNS9"/>
<keyword evidence="2" id="KW-1185">Reference proteome</keyword>
<feature type="non-terminal residue" evidence="1">
    <location>
        <position position="1"/>
    </location>
</feature>
<evidence type="ECO:0000313" key="1">
    <source>
        <dbReference type="EMBL" id="CAG7816906.1"/>
    </source>
</evidence>
<proteinExistence type="predicted"/>
<gene>
    <name evidence="1" type="ORF">AFUS01_LOCUS27500</name>
</gene>
<evidence type="ECO:0000313" key="2">
    <source>
        <dbReference type="Proteomes" id="UP000708208"/>
    </source>
</evidence>
<comment type="caution">
    <text evidence="1">The sequence shown here is derived from an EMBL/GenBank/DDBJ whole genome shotgun (WGS) entry which is preliminary data.</text>
</comment>
<sequence>CAKKITILPYLASFHCIEGYRYI</sequence>
<dbReference type="Proteomes" id="UP000708208">
    <property type="component" value="Unassembled WGS sequence"/>
</dbReference>
<reference evidence="1" key="1">
    <citation type="submission" date="2021-06" db="EMBL/GenBank/DDBJ databases">
        <authorList>
            <person name="Hodson N. C."/>
            <person name="Mongue J. A."/>
            <person name="Jaron S. K."/>
        </authorList>
    </citation>
    <scope>NUCLEOTIDE SEQUENCE</scope>
</reference>
<dbReference type="EMBL" id="CAJVCH010381358">
    <property type="protein sequence ID" value="CAG7816906.1"/>
    <property type="molecule type" value="Genomic_DNA"/>
</dbReference>
<accession>A0A8J2KNS9</accession>
<protein>
    <submittedName>
        <fullName evidence="1">Uncharacterized protein</fullName>
    </submittedName>
</protein>
<name>A0A8J2KNS9_9HEXA</name>
<organism evidence="1 2">
    <name type="scientific">Allacma fusca</name>
    <dbReference type="NCBI Taxonomy" id="39272"/>
    <lineage>
        <taxon>Eukaryota</taxon>
        <taxon>Metazoa</taxon>
        <taxon>Ecdysozoa</taxon>
        <taxon>Arthropoda</taxon>
        <taxon>Hexapoda</taxon>
        <taxon>Collembola</taxon>
        <taxon>Symphypleona</taxon>
        <taxon>Sminthuridae</taxon>
        <taxon>Allacma</taxon>
    </lineage>
</organism>